<sequence length="117" mass="13482">MGEIRVVLIFNEDNERQREIGRYLKSQKRCKTALITELVYAWLHKENTPVSSYNNANVSVEELKQQLLQDTDFIQQIKKSVVIEEDAGKVIEEEQSDGLDMDEGMLMAGLSMFENNL</sequence>
<proteinExistence type="predicted"/>
<gene>
    <name evidence="1" type="ORF">ERS852395_01052</name>
</gene>
<evidence type="ECO:0000313" key="1">
    <source>
        <dbReference type="EMBL" id="CUN69145.1"/>
    </source>
</evidence>
<evidence type="ECO:0000313" key="2">
    <source>
        <dbReference type="Proteomes" id="UP000095447"/>
    </source>
</evidence>
<organism evidence="1 2">
    <name type="scientific">Blautia obeum</name>
    <dbReference type="NCBI Taxonomy" id="40520"/>
    <lineage>
        <taxon>Bacteria</taxon>
        <taxon>Bacillati</taxon>
        <taxon>Bacillota</taxon>
        <taxon>Clostridia</taxon>
        <taxon>Lachnospirales</taxon>
        <taxon>Lachnospiraceae</taxon>
        <taxon>Blautia</taxon>
    </lineage>
</organism>
<protein>
    <submittedName>
        <fullName evidence="1">Uncharacterized protein</fullName>
    </submittedName>
</protein>
<name>A0A173Z1V0_9FIRM</name>
<dbReference type="AlphaFoldDB" id="A0A173Z1V0"/>
<dbReference type="RefSeq" id="WP_055052922.1">
    <property type="nucleotide sequence ID" value="NZ_CYZA01000004.1"/>
</dbReference>
<accession>A0A173Z1V0</accession>
<dbReference type="EMBL" id="CYZA01000004">
    <property type="protein sequence ID" value="CUN69145.1"/>
    <property type="molecule type" value="Genomic_DNA"/>
</dbReference>
<dbReference type="Proteomes" id="UP000095447">
    <property type="component" value="Unassembled WGS sequence"/>
</dbReference>
<reference evidence="1 2" key="1">
    <citation type="submission" date="2015-09" db="EMBL/GenBank/DDBJ databases">
        <authorList>
            <consortium name="Pathogen Informatics"/>
        </authorList>
    </citation>
    <scope>NUCLEOTIDE SEQUENCE [LARGE SCALE GENOMIC DNA]</scope>
    <source>
        <strain evidence="1 2">2789STDY5608838</strain>
    </source>
</reference>